<evidence type="ECO:0000313" key="1">
    <source>
        <dbReference type="EMBL" id="VDI52032.1"/>
    </source>
</evidence>
<evidence type="ECO:0000313" key="2">
    <source>
        <dbReference type="Proteomes" id="UP000596742"/>
    </source>
</evidence>
<sequence length="558" mass="64088">MGYTKTHHWRQATSSILRFYRGRTNIFIKVQNRAGLDQKIWFGPILADETPTVCQDIPKPVIDNGYVIAKWDKETFMTLNKQREIGSVMFRMGIGNTYITPFLEWNIKSHGGQCGLHHQCIKYPVKTLQLYDSVKSLDFHIQMHVYNYAGHYCSLNTPSFKLPNIVPPRHGIVLDVDPGTTRPYQDVDAIYDAKVYCFVMKGFTNEEIQFEVGVGNINKSDDAIAFRVFNPTDGERVCENIGKLKTEKQYYVIIRASYKSQEIYRVSSDGFIILNSTTVTTSMKIYHGNRCGKENELKSWNISSKKSVLTLFQSLQHGVTYSLLADSAAFVITNQNLLIKYHRQNSDQMIVTFMPIVSVSSVFIDVQSNHSNLSSYITLHLHQCDPDMGIQSSKSLLPMYWSINDKYEQYLSNYEIAICKMTNNTTCENKVLYESVGKNSFKYFLGNFKEGAYTVFVKACFGLKCLLPSTSNLIIVEQVKSMDMKVKASIQFAKNCTKTTFRWQKSHCTTDYIETFPLGYRWSVFKDEGNTRITDWKMVKVNEINETTQNFTVKLTFS</sequence>
<comment type="caution">
    <text evidence="1">The sequence shown here is derived from an EMBL/GenBank/DDBJ whole genome shotgun (WGS) entry which is preliminary data.</text>
</comment>
<accession>A0A8B6FPL8</accession>
<gene>
    <name evidence="1" type="ORF">MGAL_10B025533</name>
</gene>
<dbReference type="OrthoDB" id="6096668at2759"/>
<dbReference type="Proteomes" id="UP000596742">
    <property type="component" value="Unassembled WGS sequence"/>
</dbReference>
<dbReference type="EMBL" id="UYJE01007126">
    <property type="protein sequence ID" value="VDI52032.1"/>
    <property type="molecule type" value="Genomic_DNA"/>
</dbReference>
<protein>
    <submittedName>
        <fullName evidence="1">Uncharacterized protein</fullName>
    </submittedName>
</protein>
<reference evidence="1" key="1">
    <citation type="submission" date="2018-11" db="EMBL/GenBank/DDBJ databases">
        <authorList>
            <person name="Alioto T."/>
            <person name="Alioto T."/>
        </authorList>
    </citation>
    <scope>NUCLEOTIDE SEQUENCE</scope>
</reference>
<keyword evidence="2" id="KW-1185">Reference proteome</keyword>
<name>A0A8B6FPL8_MYTGA</name>
<proteinExistence type="predicted"/>
<organism evidence="1 2">
    <name type="scientific">Mytilus galloprovincialis</name>
    <name type="common">Mediterranean mussel</name>
    <dbReference type="NCBI Taxonomy" id="29158"/>
    <lineage>
        <taxon>Eukaryota</taxon>
        <taxon>Metazoa</taxon>
        <taxon>Spiralia</taxon>
        <taxon>Lophotrochozoa</taxon>
        <taxon>Mollusca</taxon>
        <taxon>Bivalvia</taxon>
        <taxon>Autobranchia</taxon>
        <taxon>Pteriomorphia</taxon>
        <taxon>Mytilida</taxon>
        <taxon>Mytiloidea</taxon>
        <taxon>Mytilidae</taxon>
        <taxon>Mytilinae</taxon>
        <taxon>Mytilus</taxon>
    </lineage>
</organism>
<dbReference type="AlphaFoldDB" id="A0A8B6FPL8"/>